<evidence type="ECO:0000313" key="2">
    <source>
        <dbReference type="Proteomes" id="UP000322927"/>
    </source>
</evidence>
<proteinExistence type="predicted"/>
<gene>
    <name evidence="1" type="ORF">DEJ48_36580</name>
</gene>
<name>A0A5P2C673_STRVZ</name>
<dbReference type="EMBL" id="CP029192">
    <property type="protein sequence ID" value="QES38206.1"/>
    <property type="molecule type" value="Genomic_DNA"/>
</dbReference>
<reference evidence="1 2" key="1">
    <citation type="submission" date="2018-05" db="EMBL/GenBank/DDBJ databases">
        <title>Streptomyces venezuelae.</title>
        <authorList>
            <person name="Kim W."/>
            <person name="Lee N."/>
            <person name="Cho B.-K."/>
        </authorList>
    </citation>
    <scope>NUCLEOTIDE SEQUENCE [LARGE SCALE GENOMIC DNA]</scope>
    <source>
        <strain evidence="1 2">ATCC 14584</strain>
    </source>
</reference>
<dbReference type="AlphaFoldDB" id="A0A5P2C673"/>
<accession>A0A5P2C673</accession>
<protein>
    <submittedName>
        <fullName evidence="1">Uncharacterized protein</fullName>
    </submittedName>
</protein>
<evidence type="ECO:0000313" key="1">
    <source>
        <dbReference type="EMBL" id="QES38206.1"/>
    </source>
</evidence>
<sequence>MTVARALIDLLLSLELSDEESVSLEAATAFVEDASATLSALSRLEREELTSIIRQMENEATMEERREVLRSLPEDIGLLD</sequence>
<organism evidence="1 2">
    <name type="scientific">Streptomyces venezuelae</name>
    <dbReference type="NCBI Taxonomy" id="54571"/>
    <lineage>
        <taxon>Bacteria</taxon>
        <taxon>Bacillati</taxon>
        <taxon>Actinomycetota</taxon>
        <taxon>Actinomycetes</taxon>
        <taxon>Kitasatosporales</taxon>
        <taxon>Streptomycetaceae</taxon>
        <taxon>Streptomyces</taxon>
    </lineage>
</organism>
<dbReference type="Proteomes" id="UP000322927">
    <property type="component" value="Chromosome"/>
</dbReference>